<evidence type="ECO:0000313" key="7">
    <source>
        <dbReference type="Proteomes" id="UP000626109"/>
    </source>
</evidence>
<dbReference type="PRINTS" id="PR00105">
    <property type="entry name" value="C5METTRFRASE"/>
</dbReference>
<dbReference type="GO" id="GO:0008168">
    <property type="term" value="F:methyltransferase activity"/>
    <property type="evidence" value="ECO:0007669"/>
    <property type="project" value="UniProtKB-KW"/>
</dbReference>
<dbReference type="InterPro" id="IPR050750">
    <property type="entry name" value="C5-MTase"/>
</dbReference>
<evidence type="ECO:0008006" key="8">
    <source>
        <dbReference type="Google" id="ProtNLM"/>
    </source>
</evidence>
<dbReference type="Proteomes" id="UP000626109">
    <property type="component" value="Unassembled WGS sequence"/>
</dbReference>
<comment type="similarity">
    <text evidence="4">Belongs to the class I-like SAM-binding methyltransferase superfamily. C5-methyltransferase family.</text>
</comment>
<proteinExistence type="inferred from homology"/>
<dbReference type="Gene3D" id="3.40.50.150">
    <property type="entry name" value="Vaccinia Virus protein VP39"/>
    <property type="match status" value="1"/>
</dbReference>
<dbReference type="InterPro" id="IPR001525">
    <property type="entry name" value="C5_MeTfrase"/>
</dbReference>
<sequence>MQLVASRVHGEIPRPPSRPAPRADRLRAGHRDLRQSACLFAAASAAACVAEGRRHRRRSRLQLRGVGTSGVETVFEFFSGIGGMRTAFRQAMSPEDSLPRWRALEVDETCCGVYSKLFGSGYFPGVRQGERWKGTSGPDEIWRCSIDKLPDEAFEGADMWTMSPPCQPFTRTGKRLDIDDRRSAAFKRLMEALPKLKTPPKAILVENVPEFMGSKAHKLLEVTLSKAGFKTEEFVLDPIDYGFPNSRRRFYCAAVHAGAAKAAPGRQLPGLPGVDLPKVKQRPIRDFCLPSLSSASPPKDGSLSDLQVPKTLLQKAS</sequence>
<accession>A0A813JEC9</accession>
<evidence type="ECO:0000256" key="3">
    <source>
        <dbReference type="ARBA" id="ARBA00022691"/>
    </source>
</evidence>
<feature type="region of interest" description="Disordered" evidence="5">
    <location>
        <begin position="1"/>
        <end position="24"/>
    </location>
</feature>
<dbReference type="Pfam" id="PF00145">
    <property type="entry name" value="DNA_methylase"/>
    <property type="match status" value="1"/>
</dbReference>
<protein>
    <recommendedName>
        <fullName evidence="8">DNA (cytosine-5-)-methyltransferase</fullName>
    </recommendedName>
</protein>
<keyword evidence="2 4" id="KW-0808">Transferase</keyword>
<feature type="region of interest" description="Disordered" evidence="5">
    <location>
        <begin position="289"/>
        <end position="317"/>
    </location>
</feature>
<evidence type="ECO:0000256" key="2">
    <source>
        <dbReference type="ARBA" id="ARBA00022679"/>
    </source>
</evidence>
<dbReference type="GO" id="GO:0032259">
    <property type="term" value="P:methylation"/>
    <property type="evidence" value="ECO:0007669"/>
    <property type="project" value="UniProtKB-KW"/>
</dbReference>
<evidence type="ECO:0000256" key="5">
    <source>
        <dbReference type="SAM" id="MobiDB-lite"/>
    </source>
</evidence>
<feature type="non-terminal residue" evidence="6">
    <location>
        <position position="1"/>
    </location>
</feature>
<evidence type="ECO:0000256" key="1">
    <source>
        <dbReference type="ARBA" id="ARBA00022603"/>
    </source>
</evidence>
<comment type="caution">
    <text evidence="6">The sequence shown here is derived from an EMBL/GenBank/DDBJ whole genome shotgun (WGS) entry which is preliminary data.</text>
</comment>
<dbReference type="EMBL" id="CAJNNW010025290">
    <property type="protein sequence ID" value="CAE8676734.1"/>
    <property type="molecule type" value="Genomic_DNA"/>
</dbReference>
<feature type="active site" evidence="4">
    <location>
        <position position="166"/>
    </location>
</feature>
<evidence type="ECO:0000313" key="6">
    <source>
        <dbReference type="EMBL" id="CAE8676734.1"/>
    </source>
</evidence>
<reference evidence="6" key="1">
    <citation type="submission" date="2021-02" db="EMBL/GenBank/DDBJ databases">
        <authorList>
            <person name="Dougan E. K."/>
            <person name="Rhodes N."/>
            <person name="Thang M."/>
            <person name="Chan C."/>
        </authorList>
    </citation>
    <scope>NUCLEOTIDE SEQUENCE</scope>
</reference>
<dbReference type="SUPFAM" id="SSF53335">
    <property type="entry name" value="S-adenosyl-L-methionine-dependent methyltransferases"/>
    <property type="match status" value="1"/>
</dbReference>
<dbReference type="AlphaFoldDB" id="A0A813JEC9"/>
<dbReference type="PANTHER" id="PTHR46098">
    <property type="entry name" value="TRNA (CYTOSINE(38)-C(5))-METHYLTRANSFERASE"/>
    <property type="match status" value="1"/>
</dbReference>
<name>A0A813JEC9_POLGL</name>
<keyword evidence="1 4" id="KW-0489">Methyltransferase</keyword>
<evidence type="ECO:0000256" key="4">
    <source>
        <dbReference type="PROSITE-ProRule" id="PRU01016"/>
    </source>
</evidence>
<dbReference type="InterPro" id="IPR029063">
    <property type="entry name" value="SAM-dependent_MTases_sf"/>
</dbReference>
<gene>
    <name evidence="6" type="ORF">PGLA2088_LOCUS20007</name>
</gene>
<keyword evidence="3 4" id="KW-0949">S-adenosyl-L-methionine</keyword>
<organism evidence="6 7">
    <name type="scientific">Polarella glacialis</name>
    <name type="common">Dinoflagellate</name>
    <dbReference type="NCBI Taxonomy" id="89957"/>
    <lineage>
        <taxon>Eukaryota</taxon>
        <taxon>Sar</taxon>
        <taxon>Alveolata</taxon>
        <taxon>Dinophyceae</taxon>
        <taxon>Suessiales</taxon>
        <taxon>Suessiaceae</taxon>
        <taxon>Polarella</taxon>
    </lineage>
</organism>
<dbReference type="PROSITE" id="PS51679">
    <property type="entry name" value="SAM_MT_C5"/>
    <property type="match status" value="1"/>
</dbReference>
<dbReference type="PANTHER" id="PTHR46098:SF1">
    <property type="entry name" value="TRNA (CYTOSINE(38)-C(5))-METHYLTRANSFERASE"/>
    <property type="match status" value="1"/>
</dbReference>